<evidence type="ECO:0000259" key="10">
    <source>
        <dbReference type="Pfam" id="PF25183"/>
    </source>
</evidence>
<evidence type="ECO:0000256" key="6">
    <source>
        <dbReference type="ARBA" id="ARBA00023237"/>
    </source>
</evidence>
<evidence type="ECO:0000256" key="1">
    <source>
        <dbReference type="ARBA" id="ARBA00004571"/>
    </source>
</evidence>
<dbReference type="InterPro" id="IPR012910">
    <property type="entry name" value="Plug_dom"/>
</dbReference>
<dbReference type="InterPro" id="IPR057601">
    <property type="entry name" value="Oar-like_b-barrel"/>
</dbReference>
<keyword evidence="8" id="KW-0732">Signal</keyword>
<keyword evidence="6" id="KW-0998">Cell outer membrane</keyword>
<sequence length="1030" mass="112384">MINKSKRSGLMVSTTLCGALLSAMALTAVTSIVPQVAMAQSAVGTVYGKAAAGETVTLTDKETGVANTSKANASGDFSFAQLPPGEYTVKLASGKSVDVTVVAGSGALADFSVTEVVVRGSRSNLNRIDVKSTESTTILTASQIENLPVTREISAVALLAPGTLANGSPDNFGNTVSVGGSSVAENGYYINGFDVTNIRTFLSYANLSYDAVGQQQVKTGGYGAEFGRSLGGVISVVTKRGTNQWRYGGSVTYAPSEWDAKAKDAVSIDPAKRRPATAATALNPFADSEPDKYLAYRSANRYTEALWTNWVSGPIIEDKLFMFASLEKGKTQTDTFGVNTSKRVVNTSPTGLLKLDYYLTPKHHFEYTGILNKSIDKVENFIYTDVNQFGKPMKYVGAHQAPTSNYDVESGGYVHVLKYTGEITDNLTLSLMGGKLHSVNNAQNPAVANPAAAQCVAAYDSRGADATALNFIGCWDEDQFRIPDLKAPKETDERKAYRADVDWRLGNHTVRFGYDSETFESSKRGEIYSGGQYWRYYQRTNNQTVSGVVVPAGTLYGRLRVYQTGSVSYKIENSAFYIEDSWQITPTVLLYGGLRSESFSNYNSSNERFVHADNTIAPRLGFSWDVNGDSSFKVFGNFGRYYIPVASNTNIRASGIEWQEESFYRLGGVNTATGAPTSIGAQIGTTSLNGSKTAPKAASVASENLEPMFQDEFILGAQKKFTDELTLGLRATYRKVQNGFDDHCTYSPYQNWAKDKGYTNFDYHDVASCQIINPGKDVVLEFDNNSTGTATQNTIPASYFKLPEYDRAYAALELFGSYNIGKLNLNGSYTLSKSYGNSEGYVNTTLGQVDAGLVQDFDNYLFEVGSRGLLPNDRTHSLKLFGNYRLTEEFNLGGFLQVTSGRPINCTGYVDTTDPTLSGEDAKQLALYSASSFFCSRADGTKYIAERGTLGRTPTSVVFNTQVQYRPNWANNHVAFYLDVSNLFNSRETLTVQESSQRGGASSPQYDPDYGRPLSFQTPRSARLTMRYNF</sequence>
<evidence type="ECO:0000313" key="11">
    <source>
        <dbReference type="EMBL" id="MDC7695164.1"/>
    </source>
</evidence>
<dbReference type="SUPFAM" id="SSF49478">
    <property type="entry name" value="Cna protein B-type domain"/>
    <property type="match status" value="1"/>
</dbReference>
<comment type="caution">
    <text evidence="11">The sequence shown here is derived from an EMBL/GenBank/DDBJ whole genome shotgun (WGS) entry which is preliminary data.</text>
</comment>
<dbReference type="InterPro" id="IPR039426">
    <property type="entry name" value="TonB-dep_rcpt-like"/>
</dbReference>
<keyword evidence="2" id="KW-0813">Transport</keyword>
<organism evidence="11 12">
    <name type="scientific">Asticcacaulis currens</name>
    <dbReference type="NCBI Taxonomy" id="2984210"/>
    <lineage>
        <taxon>Bacteria</taxon>
        <taxon>Pseudomonadati</taxon>
        <taxon>Pseudomonadota</taxon>
        <taxon>Alphaproteobacteria</taxon>
        <taxon>Caulobacterales</taxon>
        <taxon>Caulobacteraceae</taxon>
        <taxon>Asticcacaulis</taxon>
    </lineage>
</organism>
<feature type="domain" description="TonB-dependent receptor plug" evidence="9">
    <location>
        <begin position="131"/>
        <end position="233"/>
    </location>
</feature>
<dbReference type="PANTHER" id="PTHR30069:SF46">
    <property type="entry name" value="OAR PROTEIN"/>
    <property type="match status" value="1"/>
</dbReference>
<keyword evidence="5" id="KW-0472">Membrane</keyword>
<keyword evidence="12" id="KW-1185">Reference proteome</keyword>
<evidence type="ECO:0000256" key="4">
    <source>
        <dbReference type="ARBA" id="ARBA00022692"/>
    </source>
</evidence>
<evidence type="ECO:0000256" key="2">
    <source>
        <dbReference type="ARBA" id="ARBA00022448"/>
    </source>
</evidence>
<dbReference type="Gene3D" id="2.60.40.10">
    <property type="entry name" value="Immunoglobulins"/>
    <property type="match status" value="1"/>
</dbReference>
<evidence type="ECO:0000256" key="3">
    <source>
        <dbReference type="ARBA" id="ARBA00022452"/>
    </source>
</evidence>
<dbReference type="Gene3D" id="2.170.130.10">
    <property type="entry name" value="TonB-dependent receptor, plug domain"/>
    <property type="match status" value="1"/>
</dbReference>
<dbReference type="Gene3D" id="2.40.170.20">
    <property type="entry name" value="TonB-dependent receptor, beta-barrel domain"/>
    <property type="match status" value="1"/>
</dbReference>
<dbReference type="Proteomes" id="UP001216595">
    <property type="component" value="Unassembled WGS sequence"/>
</dbReference>
<comment type="subcellular location">
    <subcellularLocation>
        <location evidence="1">Cell outer membrane</location>
        <topology evidence="1">Multi-pass membrane protein</topology>
    </subcellularLocation>
</comment>
<dbReference type="InterPro" id="IPR036942">
    <property type="entry name" value="Beta-barrel_TonB_sf"/>
</dbReference>
<dbReference type="EMBL" id="JAQQKW010000007">
    <property type="protein sequence ID" value="MDC7695164.1"/>
    <property type="molecule type" value="Genomic_DNA"/>
</dbReference>
<evidence type="ECO:0000256" key="5">
    <source>
        <dbReference type="ARBA" id="ARBA00023136"/>
    </source>
</evidence>
<protein>
    <submittedName>
        <fullName evidence="11">TonB-dependent receptor</fullName>
    </submittedName>
</protein>
<dbReference type="Pfam" id="PF25183">
    <property type="entry name" value="OMP_b-brl_4"/>
    <property type="match status" value="1"/>
</dbReference>
<name>A0ABT5IG52_9CAUL</name>
<feature type="signal peptide" evidence="8">
    <location>
        <begin position="1"/>
        <end position="27"/>
    </location>
</feature>
<feature type="region of interest" description="Disordered" evidence="7">
    <location>
        <begin position="991"/>
        <end position="1016"/>
    </location>
</feature>
<reference evidence="11 12" key="1">
    <citation type="submission" date="2023-01" db="EMBL/GenBank/DDBJ databases">
        <title>Novel species of the genus Asticcacaulis isolated from rivers.</title>
        <authorList>
            <person name="Lu H."/>
        </authorList>
    </citation>
    <scope>NUCLEOTIDE SEQUENCE [LARGE SCALE GENOMIC DNA]</scope>
    <source>
        <strain evidence="11 12">DXS10W</strain>
    </source>
</reference>
<dbReference type="PANTHER" id="PTHR30069">
    <property type="entry name" value="TONB-DEPENDENT OUTER MEMBRANE RECEPTOR"/>
    <property type="match status" value="1"/>
</dbReference>
<evidence type="ECO:0000256" key="8">
    <source>
        <dbReference type="SAM" id="SignalP"/>
    </source>
</evidence>
<accession>A0ABT5IG52</accession>
<dbReference type="RefSeq" id="WP_272741847.1">
    <property type="nucleotide sequence ID" value="NZ_JAQQKW010000007.1"/>
</dbReference>
<keyword evidence="3" id="KW-1134">Transmembrane beta strand</keyword>
<evidence type="ECO:0000256" key="7">
    <source>
        <dbReference type="SAM" id="MobiDB-lite"/>
    </source>
</evidence>
<feature type="domain" description="TonB-dependent transporter Oar-like beta-barrel" evidence="10">
    <location>
        <begin position="341"/>
        <end position="611"/>
    </location>
</feature>
<evidence type="ECO:0000259" key="9">
    <source>
        <dbReference type="Pfam" id="PF07715"/>
    </source>
</evidence>
<keyword evidence="11" id="KW-0675">Receptor</keyword>
<dbReference type="Pfam" id="PF07715">
    <property type="entry name" value="Plug"/>
    <property type="match status" value="1"/>
</dbReference>
<gene>
    <name evidence="11" type="ORF">PQU94_12825</name>
</gene>
<feature type="chain" id="PRO_5045997277" evidence="8">
    <location>
        <begin position="28"/>
        <end position="1030"/>
    </location>
</feature>
<evidence type="ECO:0000313" key="12">
    <source>
        <dbReference type="Proteomes" id="UP001216595"/>
    </source>
</evidence>
<dbReference type="InterPro" id="IPR013783">
    <property type="entry name" value="Ig-like_fold"/>
</dbReference>
<dbReference type="InterPro" id="IPR037066">
    <property type="entry name" value="Plug_dom_sf"/>
</dbReference>
<proteinExistence type="predicted"/>
<keyword evidence="4" id="KW-0812">Transmembrane</keyword>
<feature type="compositionally biased region" description="Polar residues" evidence="7">
    <location>
        <begin position="991"/>
        <end position="1005"/>
    </location>
</feature>
<dbReference type="SUPFAM" id="SSF56935">
    <property type="entry name" value="Porins"/>
    <property type="match status" value="1"/>
</dbReference>